<organism evidence="2 4">
    <name type="scientific">Rotaria magnacalcarata</name>
    <dbReference type="NCBI Taxonomy" id="392030"/>
    <lineage>
        <taxon>Eukaryota</taxon>
        <taxon>Metazoa</taxon>
        <taxon>Spiralia</taxon>
        <taxon>Gnathifera</taxon>
        <taxon>Rotifera</taxon>
        <taxon>Eurotatoria</taxon>
        <taxon>Bdelloidea</taxon>
        <taxon>Philodinida</taxon>
        <taxon>Philodinidae</taxon>
        <taxon>Rotaria</taxon>
    </lineage>
</organism>
<dbReference type="EMBL" id="CAJOBJ010186232">
    <property type="protein sequence ID" value="CAF4937065.1"/>
    <property type="molecule type" value="Genomic_DNA"/>
</dbReference>
<feature type="non-terminal residue" evidence="2">
    <location>
        <position position="1"/>
    </location>
</feature>
<name>A0A8S3CQ64_9BILA</name>
<evidence type="ECO:0000256" key="1">
    <source>
        <dbReference type="SAM" id="MobiDB-lite"/>
    </source>
</evidence>
<feature type="region of interest" description="Disordered" evidence="1">
    <location>
        <begin position="17"/>
        <end position="38"/>
    </location>
</feature>
<proteinExistence type="predicted"/>
<dbReference type="AlphaFoldDB" id="A0A8S3CQ64"/>
<feature type="region of interest" description="Disordered" evidence="1">
    <location>
        <begin position="51"/>
        <end position="71"/>
    </location>
</feature>
<feature type="compositionally biased region" description="Polar residues" evidence="1">
    <location>
        <begin position="57"/>
        <end position="71"/>
    </location>
</feature>
<evidence type="ECO:0000313" key="2">
    <source>
        <dbReference type="EMBL" id="CAF4937065.1"/>
    </source>
</evidence>
<protein>
    <submittedName>
        <fullName evidence="2">Uncharacterized protein</fullName>
    </submittedName>
</protein>
<comment type="caution">
    <text evidence="2">The sequence shown here is derived from an EMBL/GenBank/DDBJ whole genome shotgun (WGS) entry which is preliminary data.</text>
</comment>
<reference evidence="2" key="1">
    <citation type="submission" date="2021-02" db="EMBL/GenBank/DDBJ databases">
        <authorList>
            <person name="Nowell W R."/>
        </authorList>
    </citation>
    <scope>NUCLEOTIDE SEQUENCE</scope>
</reference>
<evidence type="ECO:0000313" key="4">
    <source>
        <dbReference type="Proteomes" id="UP000681720"/>
    </source>
</evidence>
<evidence type="ECO:0000313" key="3">
    <source>
        <dbReference type="EMBL" id="CAF5132951.1"/>
    </source>
</evidence>
<sequence length="71" mass="7945">VQDKRPKFEPVAFQVSAVKQNTQPETKTTGSDPNPFKIFGAKLRSRPVKGIVPSYDDQATNNYSQQDLFTS</sequence>
<feature type="compositionally biased region" description="Polar residues" evidence="1">
    <location>
        <begin position="17"/>
        <end position="32"/>
    </location>
</feature>
<accession>A0A8S3CQ64</accession>
<gene>
    <name evidence="2" type="ORF">GIL414_LOCUS53621</name>
    <name evidence="3" type="ORF">GIL414_LOCUS64101</name>
</gene>
<dbReference type="EMBL" id="CAJOBJ010272548">
    <property type="protein sequence ID" value="CAF5132951.1"/>
    <property type="molecule type" value="Genomic_DNA"/>
</dbReference>
<dbReference type="Proteomes" id="UP000681720">
    <property type="component" value="Unassembled WGS sequence"/>
</dbReference>